<accession>A0A1G8RC23</accession>
<dbReference type="OrthoDB" id="2166455at2"/>
<gene>
    <name evidence="2" type="ORF">SAMN04490247_0950</name>
</gene>
<sequence>MKIKKILGLLLLSFVLVGCQNDNLTLSSGDVTSIDVYEWDSEKLVATIDDEGFIEELVTELDQASTASTANMDFKLPEYEVHFKNEEETLLKLGYFKKSIDLGVEGRYLGLAEGMFFNVEIRLPME</sequence>
<keyword evidence="1" id="KW-0732">Signal</keyword>
<protein>
    <submittedName>
        <fullName evidence="2">Uncharacterized protein</fullName>
    </submittedName>
</protein>
<proteinExistence type="predicted"/>
<feature type="signal peptide" evidence="1">
    <location>
        <begin position="1"/>
        <end position="20"/>
    </location>
</feature>
<reference evidence="3" key="1">
    <citation type="submission" date="2016-10" db="EMBL/GenBank/DDBJ databases">
        <authorList>
            <person name="Varghese N."/>
            <person name="Submissions S."/>
        </authorList>
    </citation>
    <scope>NUCLEOTIDE SEQUENCE [LARGE SCALE GENOMIC DNA]</scope>
    <source>
        <strain evidence="3">DSM 4771</strain>
    </source>
</reference>
<feature type="chain" id="PRO_5038575734" evidence="1">
    <location>
        <begin position="21"/>
        <end position="126"/>
    </location>
</feature>
<dbReference type="STRING" id="86666.SAMN04490247_0950"/>
<organism evidence="2 3">
    <name type="scientific">Salimicrobium halophilum</name>
    <dbReference type="NCBI Taxonomy" id="86666"/>
    <lineage>
        <taxon>Bacteria</taxon>
        <taxon>Bacillati</taxon>
        <taxon>Bacillota</taxon>
        <taxon>Bacilli</taxon>
        <taxon>Bacillales</taxon>
        <taxon>Bacillaceae</taxon>
        <taxon>Salimicrobium</taxon>
    </lineage>
</organism>
<dbReference type="RefSeq" id="WP_093192566.1">
    <property type="nucleotide sequence ID" value="NZ_FNEV01000002.1"/>
</dbReference>
<name>A0A1G8RC23_9BACI</name>
<dbReference type="AlphaFoldDB" id="A0A1G8RC23"/>
<evidence type="ECO:0000313" key="2">
    <source>
        <dbReference type="EMBL" id="SDJ14604.1"/>
    </source>
</evidence>
<dbReference type="PROSITE" id="PS51257">
    <property type="entry name" value="PROKAR_LIPOPROTEIN"/>
    <property type="match status" value="1"/>
</dbReference>
<dbReference type="Proteomes" id="UP000199225">
    <property type="component" value="Unassembled WGS sequence"/>
</dbReference>
<keyword evidence="3" id="KW-1185">Reference proteome</keyword>
<evidence type="ECO:0000313" key="3">
    <source>
        <dbReference type="Proteomes" id="UP000199225"/>
    </source>
</evidence>
<evidence type="ECO:0000256" key="1">
    <source>
        <dbReference type="SAM" id="SignalP"/>
    </source>
</evidence>
<dbReference type="EMBL" id="FNEV01000002">
    <property type="protein sequence ID" value="SDJ14604.1"/>
    <property type="molecule type" value="Genomic_DNA"/>
</dbReference>